<dbReference type="AlphaFoldDB" id="A0A3D9BWT4"/>
<dbReference type="Gene3D" id="3.30.230.10">
    <property type="match status" value="1"/>
</dbReference>
<evidence type="ECO:0000256" key="3">
    <source>
        <dbReference type="ARBA" id="ARBA00017473"/>
    </source>
</evidence>
<evidence type="ECO:0000256" key="8">
    <source>
        <dbReference type="ARBA" id="ARBA00023229"/>
    </source>
</evidence>
<evidence type="ECO:0000259" key="11">
    <source>
        <dbReference type="Pfam" id="PF00288"/>
    </source>
</evidence>
<evidence type="ECO:0000256" key="7">
    <source>
        <dbReference type="ARBA" id="ARBA00022840"/>
    </source>
</evidence>
<accession>A0A3D9BWT4</accession>
<evidence type="ECO:0000256" key="6">
    <source>
        <dbReference type="ARBA" id="ARBA00022777"/>
    </source>
</evidence>
<dbReference type="InterPro" id="IPR014721">
    <property type="entry name" value="Ribsml_uS5_D2-typ_fold_subgr"/>
</dbReference>
<keyword evidence="8 10" id="KW-0414">Isoprene biosynthesis</keyword>
<dbReference type="GO" id="GO:0016114">
    <property type="term" value="P:terpenoid biosynthetic process"/>
    <property type="evidence" value="ECO:0007669"/>
    <property type="project" value="InterPro"/>
</dbReference>
<feature type="active site" evidence="10">
    <location>
        <position position="127"/>
    </location>
</feature>
<dbReference type="Gene3D" id="3.30.70.890">
    <property type="entry name" value="GHMP kinase, C-terminal domain"/>
    <property type="match status" value="1"/>
</dbReference>
<evidence type="ECO:0000256" key="1">
    <source>
        <dbReference type="ARBA" id="ARBA00009684"/>
    </source>
</evidence>
<dbReference type="InterPro" id="IPR020568">
    <property type="entry name" value="Ribosomal_Su5_D2-typ_SF"/>
</dbReference>
<feature type="binding site" evidence="10">
    <location>
        <begin position="90"/>
        <end position="100"/>
    </location>
    <ligand>
        <name>ATP</name>
        <dbReference type="ChEBI" id="CHEBI:30616"/>
    </ligand>
</feature>
<evidence type="ECO:0000259" key="12">
    <source>
        <dbReference type="Pfam" id="PF08544"/>
    </source>
</evidence>
<dbReference type="SUPFAM" id="SSF54211">
    <property type="entry name" value="Ribosomal protein S5 domain 2-like"/>
    <property type="match status" value="1"/>
</dbReference>
<gene>
    <name evidence="10" type="primary">ispE</name>
    <name evidence="13" type="ORF">DRV84_05300</name>
</gene>
<dbReference type="Pfam" id="PF08544">
    <property type="entry name" value="GHMP_kinases_C"/>
    <property type="match status" value="1"/>
</dbReference>
<comment type="catalytic activity">
    <reaction evidence="10">
        <text>4-CDP-2-C-methyl-D-erythritol + ATP = 4-CDP-2-C-methyl-D-erythritol 2-phosphate + ADP + H(+)</text>
        <dbReference type="Rhea" id="RHEA:18437"/>
        <dbReference type="ChEBI" id="CHEBI:15378"/>
        <dbReference type="ChEBI" id="CHEBI:30616"/>
        <dbReference type="ChEBI" id="CHEBI:57823"/>
        <dbReference type="ChEBI" id="CHEBI:57919"/>
        <dbReference type="ChEBI" id="CHEBI:456216"/>
        <dbReference type="EC" id="2.7.1.148"/>
    </reaction>
</comment>
<dbReference type="PIRSF" id="PIRSF010376">
    <property type="entry name" value="IspE"/>
    <property type="match status" value="1"/>
</dbReference>
<evidence type="ECO:0000313" key="13">
    <source>
        <dbReference type="EMBL" id="REC58000.1"/>
    </source>
</evidence>
<keyword evidence="7 10" id="KW-0067">ATP-binding</keyword>
<feature type="domain" description="GHMP kinase C-terminal" evidence="12">
    <location>
        <begin position="202"/>
        <end position="262"/>
    </location>
</feature>
<keyword evidence="4 10" id="KW-0808">Transferase</keyword>
<comment type="similarity">
    <text evidence="1 10">Belongs to the GHMP kinase family. IspE subfamily.</text>
</comment>
<dbReference type="GO" id="GO:0050515">
    <property type="term" value="F:4-(cytidine 5'-diphospho)-2-C-methyl-D-erythritol kinase activity"/>
    <property type="evidence" value="ECO:0007669"/>
    <property type="project" value="UniProtKB-UniRule"/>
</dbReference>
<organism evidence="13 14">
    <name type="scientific">Rhodosalinus sediminis</name>
    <dbReference type="NCBI Taxonomy" id="1940533"/>
    <lineage>
        <taxon>Bacteria</taxon>
        <taxon>Pseudomonadati</taxon>
        <taxon>Pseudomonadota</taxon>
        <taxon>Alphaproteobacteria</taxon>
        <taxon>Rhodobacterales</taxon>
        <taxon>Paracoccaceae</taxon>
        <taxon>Rhodosalinus</taxon>
    </lineage>
</organism>
<reference evidence="13 14" key="1">
    <citation type="journal article" date="2017" name="Int. J. Syst. Evol. Microbiol.">
        <title>Rhodosalinus sediminis gen. nov., sp. nov., isolated from marine saltern.</title>
        <authorList>
            <person name="Guo L.Y."/>
            <person name="Ling S.K."/>
            <person name="Li C.M."/>
            <person name="Chen G.J."/>
            <person name="Du Z.J."/>
        </authorList>
    </citation>
    <scope>NUCLEOTIDE SEQUENCE [LARGE SCALE GENOMIC DNA]</scope>
    <source>
        <strain evidence="13 14">WDN1C137</strain>
    </source>
</reference>
<dbReference type="EC" id="2.7.1.148" evidence="2 10"/>
<dbReference type="InterPro" id="IPR036554">
    <property type="entry name" value="GHMP_kinase_C_sf"/>
</dbReference>
<comment type="function">
    <text evidence="10">Catalyzes the phosphorylation of the position 2 hydroxy group of 4-diphosphocytidyl-2C-methyl-D-erythritol.</text>
</comment>
<evidence type="ECO:0000256" key="5">
    <source>
        <dbReference type="ARBA" id="ARBA00022741"/>
    </source>
</evidence>
<comment type="pathway">
    <text evidence="10">Isoprenoid biosynthesis; isopentenyl diphosphate biosynthesis via DXP pathway; isopentenyl diphosphate from 1-deoxy-D-xylulose 5-phosphate: step 3/6.</text>
</comment>
<dbReference type="GO" id="GO:0019288">
    <property type="term" value="P:isopentenyl diphosphate biosynthetic process, methylerythritol 4-phosphate pathway"/>
    <property type="evidence" value="ECO:0007669"/>
    <property type="project" value="UniProtKB-UniRule"/>
</dbReference>
<dbReference type="InterPro" id="IPR006204">
    <property type="entry name" value="GHMP_kinase_N_dom"/>
</dbReference>
<dbReference type="GO" id="GO:0005524">
    <property type="term" value="F:ATP binding"/>
    <property type="evidence" value="ECO:0007669"/>
    <property type="project" value="UniProtKB-UniRule"/>
</dbReference>
<proteinExistence type="inferred from homology"/>
<name>A0A3D9BWT4_9RHOB</name>
<dbReference type="PANTHER" id="PTHR43527:SF2">
    <property type="entry name" value="4-DIPHOSPHOCYTIDYL-2-C-METHYL-D-ERYTHRITOL KINASE, CHLOROPLASTIC"/>
    <property type="match status" value="1"/>
</dbReference>
<evidence type="ECO:0000256" key="4">
    <source>
        <dbReference type="ARBA" id="ARBA00022679"/>
    </source>
</evidence>
<dbReference type="Pfam" id="PF00288">
    <property type="entry name" value="GHMP_kinases_N"/>
    <property type="match status" value="1"/>
</dbReference>
<dbReference type="EMBL" id="QOHR01000004">
    <property type="protein sequence ID" value="REC58000.1"/>
    <property type="molecule type" value="Genomic_DNA"/>
</dbReference>
<protein>
    <recommendedName>
        <fullName evidence="3 10">4-diphosphocytidyl-2-C-methyl-D-erythritol kinase</fullName>
        <shortName evidence="10">CMK</shortName>
        <ecNumber evidence="2 10">2.7.1.148</ecNumber>
    </recommendedName>
    <alternativeName>
        <fullName evidence="9 10">4-(cytidine-5'-diphospho)-2-C-methyl-D-erythritol kinase</fullName>
    </alternativeName>
</protein>
<feature type="domain" description="GHMP kinase N-terminal" evidence="11">
    <location>
        <begin position="68"/>
        <end position="129"/>
    </location>
</feature>
<feature type="active site" evidence="10">
    <location>
        <position position="11"/>
    </location>
</feature>
<dbReference type="InterPro" id="IPR004424">
    <property type="entry name" value="IspE"/>
</dbReference>
<evidence type="ECO:0000256" key="10">
    <source>
        <dbReference type="HAMAP-Rule" id="MF_00061"/>
    </source>
</evidence>
<evidence type="ECO:0000313" key="14">
    <source>
        <dbReference type="Proteomes" id="UP000257131"/>
    </source>
</evidence>
<dbReference type="SUPFAM" id="SSF55060">
    <property type="entry name" value="GHMP Kinase, C-terminal domain"/>
    <property type="match status" value="1"/>
</dbReference>
<dbReference type="HAMAP" id="MF_00061">
    <property type="entry name" value="IspE"/>
    <property type="match status" value="1"/>
</dbReference>
<comment type="caution">
    <text evidence="13">The sequence shown here is derived from an EMBL/GenBank/DDBJ whole genome shotgun (WGS) entry which is preliminary data.</text>
</comment>
<dbReference type="NCBIfam" id="NF011202">
    <property type="entry name" value="PRK14608.1"/>
    <property type="match status" value="1"/>
</dbReference>
<dbReference type="InterPro" id="IPR013750">
    <property type="entry name" value="GHMP_kinase_C_dom"/>
</dbReference>
<dbReference type="RefSeq" id="WP_115978837.1">
    <property type="nucleotide sequence ID" value="NZ_QOHR01000004.1"/>
</dbReference>
<evidence type="ECO:0000256" key="2">
    <source>
        <dbReference type="ARBA" id="ARBA00012052"/>
    </source>
</evidence>
<dbReference type="Proteomes" id="UP000257131">
    <property type="component" value="Unassembled WGS sequence"/>
</dbReference>
<keyword evidence="14" id="KW-1185">Reference proteome</keyword>
<dbReference type="PANTHER" id="PTHR43527">
    <property type="entry name" value="4-DIPHOSPHOCYTIDYL-2-C-METHYL-D-ERYTHRITOL KINASE, CHLOROPLASTIC"/>
    <property type="match status" value="1"/>
</dbReference>
<keyword evidence="5 10" id="KW-0547">Nucleotide-binding</keyword>
<sequence length="275" mass="27617">MTPAEARAPAKVNLALHVTGRRADGYHTLDSLVVFADAADVVLVRPAETPSLRVTGPRAEGVPTDASNLVMRAAAAMGVAAAIELEKHLPAAGGIGGGSSDAAATLRALAAMTGRAPPADLAALGADVPVCMAPGPARMRGIGEVVEPLATLPALDAVLVNPGVAVPTPQVFARLARRENPPLPDPLPALADALALTDWLAAQRNDLEPPARALAPGIDAALGALAGAPGCRLARMSGSGATCFGLFPDAAAAARAAQALARPGWWVRAVRLGAQ</sequence>
<dbReference type="UniPathway" id="UPA00056">
    <property type="reaction ID" value="UER00094"/>
</dbReference>
<evidence type="ECO:0000256" key="9">
    <source>
        <dbReference type="ARBA" id="ARBA00032554"/>
    </source>
</evidence>
<dbReference type="OrthoDB" id="9809438at2"/>
<keyword evidence="6 10" id="KW-0418">Kinase</keyword>